<proteinExistence type="predicted"/>
<dbReference type="InterPro" id="IPR029058">
    <property type="entry name" value="AB_hydrolase_fold"/>
</dbReference>
<evidence type="ECO:0000259" key="1">
    <source>
        <dbReference type="Pfam" id="PF00135"/>
    </source>
</evidence>
<evidence type="ECO:0000313" key="2">
    <source>
        <dbReference type="Proteomes" id="UP000887574"/>
    </source>
</evidence>
<dbReference type="WBParaSite" id="jg5820.1">
    <property type="protein sequence ID" value="jg5820.1"/>
    <property type="gene ID" value="jg5820"/>
</dbReference>
<organism evidence="2 3">
    <name type="scientific">Ditylenchus dipsaci</name>
    <dbReference type="NCBI Taxonomy" id="166011"/>
    <lineage>
        <taxon>Eukaryota</taxon>
        <taxon>Metazoa</taxon>
        <taxon>Ecdysozoa</taxon>
        <taxon>Nematoda</taxon>
        <taxon>Chromadorea</taxon>
        <taxon>Rhabditida</taxon>
        <taxon>Tylenchina</taxon>
        <taxon>Tylenchomorpha</taxon>
        <taxon>Sphaerularioidea</taxon>
        <taxon>Anguinidae</taxon>
        <taxon>Anguininae</taxon>
        <taxon>Ditylenchus</taxon>
    </lineage>
</organism>
<evidence type="ECO:0000313" key="3">
    <source>
        <dbReference type="WBParaSite" id="jg5820.1"/>
    </source>
</evidence>
<dbReference type="PANTHER" id="PTHR45580">
    <property type="entry name" value="PROTEIN CBG05369"/>
    <property type="match status" value="1"/>
</dbReference>
<dbReference type="SUPFAM" id="SSF53474">
    <property type="entry name" value="alpha/beta-Hydrolases"/>
    <property type="match status" value="1"/>
</dbReference>
<accession>A0A915EH31</accession>
<dbReference type="AlphaFoldDB" id="A0A915EH31"/>
<name>A0A915EH31_9BILA</name>
<dbReference type="InterPro" id="IPR002018">
    <property type="entry name" value="CarbesteraseB"/>
</dbReference>
<dbReference type="Proteomes" id="UP000887574">
    <property type="component" value="Unplaced"/>
</dbReference>
<sequence length="204" mass="23807">MLLLAIGIPQYPQTNIQHQCPKTVCMSMFSLREVLADGQLCCDALYLWRPIFFWFTAQVHPQIIVDNYNNKTRDIVVVTFAYRMNVFGLLNLNYRMTDLLSPNLALHDILDSLRWTKREIASFGALPKNRNQRSSRRMAYSLDCVTKQQWQSPDFWSVQRNVEQTLNCLRQVNASSLSAHVRLLEDQGFLFHGLARKLDLEHCR</sequence>
<dbReference type="Pfam" id="PF00135">
    <property type="entry name" value="COesterase"/>
    <property type="match status" value="1"/>
</dbReference>
<keyword evidence="2" id="KW-1185">Reference proteome</keyword>
<dbReference type="Gene3D" id="3.40.50.1820">
    <property type="entry name" value="alpha/beta hydrolase"/>
    <property type="match status" value="1"/>
</dbReference>
<reference evidence="3" key="1">
    <citation type="submission" date="2022-11" db="UniProtKB">
        <authorList>
            <consortium name="WormBaseParasite"/>
        </authorList>
    </citation>
    <scope>IDENTIFICATION</scope>
</reference>
<feature type="domain" description="Carboxylesterase type B" evidence="1">
    <location>
        <begin position="71"/>
        <end position="129"/>
    </location>
</feature>
<dbReference type="PANTHER" id="PTHR45580:SF6">
    <property type="entry name" value="CARBOXYLESTERASE TYPE B DOMAIN-CONTAINING PROTEIN"/>
    <property type="match status" value="1"/>
</dbReference>
<protein>
    <submittedName>
        <fullName evidence="3">Carboxylesterase type B domain-containing protein</fullName>
    </submittedName>
</protein>